<feature type="transmembrane region" description="Helical" evidence="2">
    <location>
        <begin position="38"/>
        <end position="61"/>
    </location>
</feature>
<dbReference type="EMBL" id="JBGUBD010000008">
    <property type="protein sequence ID" value="MFA9479298.1"/>
    <property type="molecule type" value="Genomic_DNA"/>
</dbReference>
<feature type="compositionally biased region" description="Pro residues" evidence="1">
    <location>
        <begin position="7"/>
        <end position="23"/>
    </location>
</feature>
<dbReference type="Proteomes" id="UP001575105">
    <property type="component" value="Unassembled WGS sequence"/>
</dbReference>
<keyword evidence="2" id="KW-0472">Membrane</keyword>
<gene>
    <name evidence="3" type="ORF">ACERK3_13485</name>
</gene>
<proteinExistence type="predicted"/>
<name>A0ABV4U8J0_9BACT</name>
<reference evidence="3 4" key="1">
    <citation type="submission" date="2024-08" db="EMBL/GenBank/DDBJ databases">
        <title>Whole-genome sequencing of halo(alkali)philic microorganisms from hypersaline lakes.</title>
        <authorList>
            <person name="Sorokin D.Y."/>
            <person name="Merkel A.Y."/>
            <person name="Messina E."/>
            <person name="Yakimov M."/>
        </authorList>
    </citation>
    <scope>NUCLEOTIDE SEQUENCE [LARGE SCALE GENOMIC DNA]</scope>
    <source>
        <strain evidence="3 4">AB-hyl4</strain>
    </source>
</reference>
<keyword evidence="4" id="KW-1185">Reference proteome</keyword>
<keyword evidence="2" id="KW-1133">Transmembrane helix</keyword>
<feature type="region of interest" description="Disordered" evidence="1">
    <location>
        <begin position="1"/>
        <end position="29"/>
    </location>
</feature>
<evidence type="ECO:0000256" key="1">
    <source>
        <dbReference type="SAM" id="MobiDB-lite"/>
    </source>
</evidence>
<feature type="transmembrane region" description="Helical" evidence="2">
    <location>
        <begin position="118"/>
        <end position="148"/>
    </location>
</feature>
<dbReference type="RefSeq" id="WP_425346225.1">
    <property type="nucleotide sequence ID" value="NZ_JBGUBD010000008.1"/>
</dbReference>
<protein>
    <recommendedName>
        <fullName evidence="5">DUF4064 domain-containing protein</fullName>
    </recommendedName>
</protein>
<evidence type="ECO:0000256" key="2">
    <source>
        <dbReference type="SAM" id="Phobius"/>
    </source>
</evidence>
<organism evidence="3 4">
    <name type="scientific">Natronomicrosphaera hydrolytica</name>
    <dbReference type="NCBI Taxonomy" id="3242702"/>
    <lineage>
        <taxon>Bacteria</taxon>
        <taxon>Pseudomonadati</taxon>
        <taxon>Planctomycetota</taxon>
        <taxon>Phycisphaerae</taxon>
        <taxon>Phycisphaerales</taxon>
        <taxon>Phycisphaeraceae</taxon>
        <taxon>Natronomicrosphaera</taxon>
    </lineage>
</organism>
<evidence type="ECO:0008006" key="5">
    <source>
        <dbReference type="Google" id="ProtNLM"/>
    </source>
</evidence>
<accession>A0ABV4U8J0</accession>
<evidence type="ECO:0000313" key="3">
    <source>
        <dbReference type="EMBL" id="MFA9479298.1"/>
    </source>
</evidence>
<sequence length="157" mass="15821">METPQGPSTPPTPPPASPPPEPTPLTQEQAMAKVKPPAIALIVAAGIGMAYGLLMILLNALGMTAGTVAGANDPANVAATVVSGGAGIVMSMVGIAFGLVIIFGAIKMMQLQLWPLAIVASILAMIPCVSPCCLLGLPFGIWAIIVLANPQVKAAFN</sequence>
<feature type="transmembrane region" description="Helical" evidence="2">
    <location>
        <begin position="81"/>
        <end position="106"/>
    </location>
</feature>
<evidence type="ECO:0000313" key="4">
    <source>
        <dbReference type="Proteomes" id="UP001575105"/>
    </source>
</evidence>
<comment type="caution">
    <text evidence="3">The sequence shown here is derived from an EMBL/GenBank/DDBJ whole genome shotgun (WGS) entry which is preliminary data.</text>
</comment>
<keyword evidence="2" id="KW-0812">Transmembrane</keyword>